<dbReference type="Gene3D" id="2.60.40.10">
    <property type="entry name" value="Immunoglobulins"/>
    <property type="match status" value="1"/>
</dbReference>
<dbReference type="AlphaFoldDB" id="A0A0M8MF56"/>
<comment type="caution">
    <text evidence="1">The sequence shown here is derived from an EMBL/GenBank/DDBJ whole genome shotgun (WGS) entry which is preliminary data.</text>
</comment>
<dbReference type="Pfam" id="PF13585">
    <property type="entry name" value="CHU_C"/>
    <property type="match status" value="1"/>
</dbReference>
<dbReference type="InterPro" id="IPR013783">
    <property type="entry name" value="Ig-like_fold"/>
</dbReference>
<evidence type="ECO:0000313" key="1">
    <source>
        <dbReference type="EMBL" id="KOS07614.1"/>
    </source>
</evidence>
<proteinExistence type="predicted"/>
<name>A0A0M8MF56_9FLAO</name>
<protein>
    <recommendedName>
        <fullName evidence="3">Ig-like domain-containing protein</fullName>
    </recommendedName>
</protein>
<gene>
    <name evidence="1" type="ORF">AM493_17380</name>
</gene>
<reference evidence="1 2" key="1">
    <citation type="submission" date="2015-08" db="EMBL/GenBank/DDBJ databases">
        <title>Whole genome sequence of Flavobacterium akiainvivens IK-1T, from decaying Wikstroemia oahuensis, an endemic Hawaiian shrub.</title>
        <authorList>
            <person name="Wan X."/>
            <person name="Hou S."/>
            <person name="Saito J."/>
            <person name="Donachie S."/>
        </authorList>
    </citation>
    <scope>NUCLEOTIDE SEQUENCE [LARGE SCALE GENOMIC DNA]</scope>
    <source>
        <strain evidence="1 2">IK-1</strain>
    </source>
</reference>
<evidence type="ECO:0000313" key="2">
    <source>
        <dbReference type="Proteomes" id="UP000037755"/>
    </source>
</evidence>
<dbReference type="NCBIfam" id="TIGR04131">
    <property type="entry name" value="Bac_Flav_CTERM"/>
    <property type="match status" value="1"/>
</dbReference>
<organism evidence="1 2">
    <name type="scientific">Flavobacterium akiainvivens</name>
    <dbReference type="NCBI Taxonomy" id="1202724"/>
    <lineage>
        <taxon>Bacteria</taxon>
        <taxon>Pseudomonadati</taxon>
        <taxon>Bacteroidota</taxon>
        <taxon>Flavobacteriia</taxon>
        <taxon>Flavobacteriales</taxon>
        <taxon>Flavobacteriaceae</taxon>
        <taxon>Flavobacterium</taxon>
    </lineage>
</organism>
<accession>A0A0M8MF56</accession>
<dbReference type="EMBL" id="LIYD01000005">
    <property type="protein sequence ID" value="KOS07614.1"/>
    <property type="molecule type" value="Genomic_DNA"/>
</dbReference>
<dbReference type="STRING" id="1202724.AM493_17380"/>
<evidence type="ECO:0008006" key="3">
    <source>
        <dbReference type="Google" id="ProtNLM"/>
    </source>
</evidence>
<dbReference type="InterPro" id="IPR026341">
    <property type="entry name" value="T9SS_type_B"/>
</dbReference>
<sequence>MGNGSLAFSVTGNDPGATMSYSVYLLPNTTTPISIVTTPTLGGLTAGSYQVVATQTLGGVSNTSTANVTIANNVVSLAYTLVPTAVRCGTDGKITVQVNTGTAVNYEIISGPLTVPLQTSNVFSNLPVGTYQVRVYDACGEAVVTTIQLTQLNPGFTVATGGVINALLPSCTTVQVGNHYNVGANLNIFYPLTAQFTVFPPGGGTPTVVTGTAAGDAVEGDATAVIPFYYDQQYTYNVVITDACGNTYTRNNNIVNAELSLSVETDFPNCTDAYFTLTPAIYMPPYTLTFTAAPDGFDPEEFNSSHPTFTDGSATYGNTVPTGDYAVSITDACGHTATLEFEVTPPDVSPSIVGSAACGSTEGNITITIPARIITVAIITQAPDAYEPVLPNDVSGFINAFGALELTGMPIGMYEFYLEDACGEEYTETFLLTPSGGPTNLTIVQRPGCAEGEGSVRISVGPGIALEQVLITDAPDAFTETLPYDLSSYIVGSVSPPSAFMNSLPEGVYTFLVTDGCGVVREQEFTVNGYHETQNDFTVLPLCHAFHLQVNHTATTGVNLPSFFLQRYNPITGTWGHPETNVAYTDGTLPTITNSRLLTNNFLNLNVMATGDFRVIKVYYVYSNGSSSNFRCMHEVANFTFDDAPEITDAYTFPCAGGTNEVIIEATGVAPLTYSITSKNGDESFVINNGTSNLFSGLESATYNFRVVDYCGNIRNIQFDINALEPTQIEALGFCEGEDSSLVIDEFDFLTYEWYAQDNPGVILSTTGTLQFPAFSSTDDAGTYILHITYDVNPDSCLNQTLEYEVAPNTLPNAGTDAAAALCNEGEIVNLESYLTGTFDTGGTWTETTPSGALTGNQFDTDGLSAGVYTFTYSVGGVCGLSDEATLTLTLKNIPVAPVLTPVAAVCETENVQLFAETVLGATYHWDGPNGYTSTAQNPLLAQATPGMSGNYSAYVTVDGCVSPIASVSVTVNATPQFSLEGAVEICEGQSTVVTVVPANFTDAQATYAWYEEGMPMGIATAGIEIFTPGEYQVTATVNGCEATRMIIVTLNTDAFSFELEAGCVNENYIISVINPVGVDANAVYEWVNPDGSTHNGGAEYDISEGATGEYSVTITSADGCFVTQSIQVDNTFCKIPRGISPNGDEFNNNFDLSNLDVQHLVIFNRYGLKVYEANNYIDEWHGQSDKGELPTGTYYYVATLSAGMKKTGWVYLQREAK</sequence>
<dbReference type="PATRIC" id="fig|1202724.3.peg.3613"/>
<dbReference type="Proteomes" id="UP000037755">
    <property type="component" value="Unassembled WGS sequence"/>
</dbReference>
<keyword evidence="2" id="KW-1185">Reference proteome</keyword>